<dbReference type="OrthoDB" id="27095at2759"/>
<reference evidence="8 9" key="1">
    <citation type="submission" date="2015-03" db="EMBL/GenBank/DDBJ databases">
        <title>Genomics and transcriptomics of the oil-accumulating basidiomycete yeast T. oleaginosus allow insights into substrate utilization and the diverse evolutionary trajectories of mating systems in fungi.</title>
        <authorList>
            <consortium name="DOE Joint Genome Institute"/>
            <person name="Kourist R."/>
            <person name="Kracht O."/>
            <person name="Bracharz F."/>
            <person name="Lipzen A."/>
            <person name="Nolan M."/>
            <person name="Ohm R."/>
            <person name="Grigoriev I."/>
            <person name="Sun S."/>
            <person name="Heitman J."/>
            <person name="Bruck T."/>
            <person name="Nowrousian M."/>
        </authorList>
    </citation>
    <scope>NUCLEOTIDE SEQUENCE [LARGE SCALE GENOMIC DNA]</scope>
    <source>
        <strain evidence="8 9">IBC0246</strain>
    </source>
</reference>
<evidence type="ECO:0000256" key="5">
    <source>
        <dbReference type="ARBA" id="ARBA00023136"/>
    </source>
</evidence>
<keyword evidence="5" id="KW-0472">Membrane</keyword>
<dbReference type="Proteomes" id="UP000053611">
    <property type="component" value="Unassembled WGS sequence"/>
</dbReference>
<keyword evidence="2" id="KW-0812">Transmembrane</keyword>
<evidence type="ECO:0000256" key="3">
    <source>
        <dbReference type="ARBA" id="ARBA00022729"/>
    </source>
</evidence>
<proteinExistence type="predicted"/>
<feature type="compositionally biased region" description="Low complexity" evidence="6">
    <location>
        <begin position="197"/>
        <end position="232"/>
    </location>
</feature>
<feature type="domain" description="ER membrane protein complex subunit 7 beta-sandwich" evidence="7">
    <location>
        <begin position="36"/>
        <end position="140"/>
    </location>
</feature>
<dbReference type="PANTHER" id="PTHR13605">
    <property type="entry name" value="ER MEMBRANE PROTEIN COMPLEX SUBUNIT 7"/>
    <property type="match status" value="1"/>
</dbReference>
<dbReference type="Pfam" id="PF09430">
    <property type="entry name" value="EMC7_beta-sandw"/>
    <property type="match status" value="1"/>
</dbReference>
<dbReference type="EMBL" id="KQ087309">
    <property type="protein sequence ID" value="KLT38413.1"/>
    <property type="molecule type" value="Genomic_DNA"/>
</dbReference>
<dbReference type="InterPro" id="IPR039163">
    <property type="entry name" value="EMC7"/>
</dbReference>
<gene>
    <name evidence="8" type="ORF">CC85DRAFT_331634</name>
</gene>
<evidence type="ECO:0000256" key="4">
    <source>
        <dbReference type="ARBA" id="ARBA00022989"/>
    </source>
</evidence>
<accession>A0A0J0XBH6</accession>
<dbReference type="GO" id="GO:0072546">
    <property type="term" value="C:EMC complex"/>
    <property type="evidence" value="ECO:0007669"/>
    <property type="project" value="TreeGrafter"/>
</dbReference>
<name>A0A0J0XBH6_9TREE</name>
<organism evidence="8 9">
    <name type="scientific">Cutaneotrichosporon oleaginosum</name>
    <dbReference type="NCBI Taxonomy" id="879819"/>
    <lineage>
        <taxon>Eukaryota</taxon>
        <taxon>Fungi</taxon>
        <taxon>Dikarya</taxon>
        <taxon>Basidiomycota</taxon>
        <taxon>Agaricomycotina</taxon>
        <taxon>Tremellomycetes</taxon>
        <taxon>Trichosporonales</taxon>
        <taxon>Trichosporonaceae</taxon>
        <taxon>Cutaneotrichosporon</taxon>
    </lineage>
</organism>
<keyword evidence="9" id="KW-1185">Reference proteome</keyword>
<evidence type="ECO:0000313" key="9">
    <source>
        <dbReference type="Proteomes" id="UP000053611"/>
    </source>
</evidence>
<dbReference type="PANTHER" id="PTHR13605:SF4">
    <property type="entry name" value="ER MEMBRANE PROTEIN COMPLEX SUBUNIT 7"/>
    <property type="match status" value="1"/>
</dbReference>
<keyword evidence="3" id="KW-0732">Signal</keyword>
<protein>
    <recommendedName>
        <fullName evidence="7">ER membrane protein complex subunit 7 beta-sandwich domain-containing protein</fullName>
    </recommendedName>
</protein>
<dbReference type="InterPro" id="IPR019008">
    <property type="entry name" value="Beta_sandwich_EMC7"/>
</dbReference>
<evidence type="ECO:0000256" key="1">
    <source>
        <dbReference type="ARBA" id="ARBA00004167"/>
    </source>
</evidence>
<evidence type="ECO:0000259" key="7">
    <source>
        <dbReference type="Pfam" id="PF09430"/>
    </source>
</evidence>
<dbReference type="AlphaFoldDB" id="A0A0J0XBH6"/>
<evidence type="ECO:0000256" key="6">
    <source>
        <dbReference type="SAM" id="MobiDB-lite"/>
    </source>
</evidence>
<comment type="subcellular location">
    <subcellularLocation>
        <location evidence="1">Membrane</location>
        <topology evidence="1">Single-pass membrane protein</topology>
    </subcellularLocation>
</comment>
<evidence type="ECO:0000256" key="2">
    <source>
        <dbReference type="ARBA" id="ARBA00022692"/>
    </source>
</evidence>
<dbReference type="STRING" id="879819.A0A0J0XBH6"/>
<sequence length="238" mass="24541">MLALLLLALPALALELTGQLVNSPTLNTSTIPLDAYVDLDFGRATAPFRADGSFTFGDVAPGQHIVRPMVRGYTMTDLMVTVGDDGAHVQAFIPGKQALPVSSASLEFPLRVGAAYAQSYYTEANAMNILEMLKSPMVLMMLASGVLAFAVPKMTAGMDDPEFAAEMVAQRKRMNAASQMDWTGALASRLAGEQPEGGSVLPAGAAVGASGGTASPGPGAARTAARGGAAKRGAAKRR</sequence>
<evidence type="ECO:0000313" key="8">
    <source>
        <dbReference type="EMBL" id="KLT38413.1"/>
    </source>
</evidence>
<feature type="region of interest" description="Disordered" evidence="6">
    <location>
        <begin position="191"/>
        <end position="238"/>
    </location>
</feature>
<keyword evidence="4" id="KW-1133">Transmembrane helix</keyword>